<evidence type="ECO:0000256" key="2">
    <source>
        <dbReference type="ARBA" id="ARBA00007168"/>
    </source>
</evidence>
<keyword evidence="3 6" id="KW-0812">Transmembrane</keyword>
<evidence type="ECO:0000256" key="3">
    <source>
        <dbReference type="ARBA" id="ARBA00022692"/>
    </source>
</evidence>
<dbReference type="EnsemblMetazoa" id="SSS_5644s_mrna">
    <property type="protein sequence ID" value="KAF7489657.1"/>
    <property type="gene ID" value="SSS_5644"/>
</dbReference>
<evidence type="ECO:0000256" key="6">
    <source>
        <dbReference type="RuleBase" id="RU368066"/>
    </source>
</evidence>
<dbReference type="EMBL" id="WVUK01000064">
    <property type="protein sequence ID" value="KAF7489657.1"/>
    <property type="molecule type" value="Genomic_DNA"/>
</dbReference>
<reference evidence="7" key="2">
    <citation type="submission" date="2020-01" db="EMBL/GenBank/DDBJ databases">
        <authorList>
            <person name="Korhonen P.K.K."/>
            <person name="Guangxu M.G."/>
            <person name="Wang T.W."/>
            <person name="Stroehlein A.J.S."/>
            <person name="Young N.D."/>
            <person name="Ang C.-S.A."/>
            <person name="Fernando D.W.F."/>
            <person name="Lu H.L."/>
            <person name="Taylor S.T."/>
            <person name="Ehtesham M.E.M."/>
            <person name="Najaraj S.H.N."/>
            <person name="Harsha G.H.G."/>
            <person name="Madugundu A.M."/>
            <person name="Renuse S.R."/>
            <person name="Holt D.H."/>
            <person name="Pandey A.P."/>
            <person name="Papenfuss A.P."/>
            <person name="Gasser R.B.G."/>
            <person name="Fischer K.F."/>
        </authorList>
    </citation>
    <scope>NUCLEOTIDE SEQUENCE</scope>
    <source>
        <strain evidence="7">SSS_KF_BRIS2020</strain>
    </source>
</reference>
<comment type="similarity">
    <text evidence="2 6">Belongs to the CTL (choline transporter-like) family.</text>
</comment>
<dbReference type="GO" id="GO:0005886">
    <property type="term" value="C:plasma membrane"/>
    <property type="evidence" value="ECO:0007669"/>
    <property type="project" value="UniProtKB-SubCell"/>
</dbReference>
<proteinExistence type="inferred from homology"/>
<accession>A0A834V9R3</accession>
<dbReference type="GO" id="GO:0022857">
    <property type="term" value="F:transmembrane transporter activity"/>
    <property type="evidence" value="ECO:0007669"/>
    <property type="project" value="UniProtKB-UniRule"/>
</dbReference>
<dbReference type="InterPro" id="IPR007603">
    <property type="entry name" value="Choline_transptr-like"/>
</dbReference>
<evidence type="ECO:0000313" key="8">
    <source>
        <dbReference type="EnsemblMetazoa" id="KAF7489657.1"/>
    </source>
</evidence>
<evidence type="ECO:0000256" key="1">
    <source>
        <dbReference type="ARBA" id="ARBA00004141"/>
    </source>
</evidence>
<reference evidence="9" key="1">
    <citation type="journal article" date="2020" name="PLoS Negl. Trop. Dis.">
        <title>High-quality nuclear genome for Sarcoptes scabiei-A critical resource for a neglected parasite.</title>
        <authorList>
            <person name="Korhonen P.K."/>
            <person name="Gasser R.B."/>
            <person name="Ma G."/>
            <person name="Wang T."/>
            <person name="Stroehlein A.J."/>
            <person name="Young N.D."/>
            <person name="Ang C.S."/>
            <person name="Fernando D.D."/>
            <person name="Lu H.C."/>
            <person name="Taylor S."/>
            <person name="Reynolds S.L."/>
            <person name="Mofiz E."/>
            <person name="Najaraj S.H."/>
            <person name="Gowda H."/>
            <person name="Madugundu A."/>
            <person name="Renuse S."/>
            <person name="Holt D."/>
            <person name="Pandey A."/>
            <person name="Papenfuss A.T."/>
            <person name="Fischer K."/>
        </authorList>
    </citation>
    <scope>NUCLEOTIDE SEQUENCE [LARGE SCALE GENOMIC DNA]</scope>
</reference>
<feature type="transmembrane region" description="Helical" evidence="6">
    <location>
        <begin position="195"/>
        <end position="216"/>
    </location>
</feature>
<comment type="function">
    <text evidence="6">Choline transporter.</text>
</comment>
<reference evidence="8" key="3">
    <citation type="submission" date="2022-06" db="UniProtKB">
        <authorList>
            <consortium name="EnsemblMetazoa"/>
        </authorList>
    </citation>
    <scope>IDENTIFICATION</scope>
</reference>
<keyword evidence="5 6" id="KW-0472">Membrane</keyword>
<dbReference type="PANTHER" id="PTHR12385">
    <property type="entry name" value="CHOLINE TRANSPORTER-LIKE (SLC FAMILY 44)"/>
    <property type="match status" value="1"/>
</dbReference>
<evidence type="ECO:0000313" key="7">
    <source>
        <dbReference type="EMBL" id="KAF7489657.1"/>
    </source>
</evidence>
<dbReference type="Pfam" id="PF04515">
    <property type="entry name" value="Choline_transpo"/>
    <property type="match status" value="1"/>
</dbReference>
<comment type="caution">
    <text evidence="6">Lacks conserved residue(s) required for the propagation of feature annotation.</text>
</comment>
<keyword evidence="4 6" id="KW-1133">Transmembrane helix</keyword>
<feature type="transmembrane region" description="Helical" evidence="6">
    <location>
        <begin position="151"/>
        <end position="175"/>
    </location>
</feature>
<evidence type="ECO:0000313" key="9">
    <source>
        <dbReference type="Proteomes" id="UP000070412"/>
    </source>
</evidence>
<keyword evidence="9" id="KW-1185">Reference proteome</keyword>
<dbReference type="AlphaFoldDB" id="A0A834V9R3"/>
<feature type="transmembrane region" description="Helical" evidence="6">
    <location>
        <begin position="25"/>
        <end position="46"/>
    </location>
</feature>
<gene>
    <name evidence="7" type="ORF">SSS_5644</name>
</gene>
<feature type="transmembrane region" description="Helical" evidence="6">
    <location>
        <begin position="223"/>
        <end position="243"/>
    </location>
</feature>
<comment type="subcellular location">
    <subcellularLocation>
        <location evidence="6">Cell membrane</location>
        <topology evidence="6">Multi-pass membrane protein</topology>
    </subcellularLocation>
    <subcellularLocation>
        <location evidence="1">Membrane</location>
        <topology evidence="1">Multi-pass membrane protein</topology>
    </subcellularLocation>
</comment>
<dbReference type="Proteomes" id="UP000070412">
    <property type="component" value="Unassembled WGS sequence"/>
</dbReference>
<sequence>MKMFCCSDSDSVSPMDKKSRHCTDLPFAMVFILFLIGLIAIALYAFAIGSPLRMIHGSDSFGNVCGQQNPKIDNLPFTGLDLRKLNMAEIYAFYTRYNASLCRYDFDFNSTLVPSISSQSSTFNRPQASPTSAFNDSGLCPTMPVTRNRRLLYFCVPELAIVQGFALGHSMYDFLSSRVPLKKVVNDIINSHEEMLTMAIIAIVASIVTVFCIHFVASFASWLILIVISALLCGLTILFWWAYFITKNPEKLPHKLAKLLPEDSENESILLVVAIVCTIVTIVIICAAASMRSHVKFVVALFQETAACIRSMPLLLIQPLWTLLALLGFLGLWILILMALATSENMSKDTRMLQANIN</sequence>
<feature type="transmembrane region" description="Helical" evidence="6">
    <location>
        <begin position="269"/>
        <end position="290"/>
    </location>
</feature>
<name>A0A834V9R3_SARSC</name>
<dbReference type="OrthoDB" id="420519at2759"/>
<feature type="transmembrane region" description="Helical" evidence="6">
    <location>
        <begin position="323"/>
        <end position="342"/>
    </location>
</feature>
<dbReference type="PANTHER" id="PTHR12385:SF12">
    <property type="entry name" value="CHOLINE TRANSPORTER-LIKE PROTEIN"/>
    <property type="match status" value="1"/>
</dbReference>
<organism evidence="7">
    <name type="scientific">Sarcoptes scabiei</name>
    <name type="common">Itch mite</name>
    <name type="synonym">Acarus scabiei</name>
    <dbReference type="NCBI Taxonomy" id="52283"/>
    <lineage>
        <taxon>Eukaryota</taxon>
        <taxon>Metazoa</taxon>
        <taxon>Ecdysozoa</taxon>
        <taxon>Arthropoda</taxon>
        <taxon>Chelicerata</taxon>
        <taxon>Arachnida</taxon>
        <taxon>Acari</taxon>
        <taxon>Acariformes</taxon>
        <taxon>Sarcoptiformes</taxon>
        <taxon>Astigmata</taxon>
        <taxon>Psoroptidia</taxon>
        <taxon>Sarcoptoidea</taxon>
        <taxon>Sarcoptidae</taxon>
        <taxon>Sarcoptinae</taxon>
        <taxon>Sarcoptes</taxon>
    </lineage>
</organism>
<protein>
    <recommendedName>
        <fullName evidence="6">Choline transporter-like protein</fullName>
    </recommendedName>
</protein>
<evidence type="ECO:0000256" key="4">
    <source>
        <dbReference type="ARBA" id="ARBA00022989"/>
    </source>
</evidence>
<evidence type="ECO:0000256" key="5">
    <source>
        <dbReference type="ARBA" id="ARBA00023136"/>
    </source>
</evidence>